<protein>
    <submittedName>
        <fullName evidence="1">DUF885 domain-containing protein</fullName>
    </submittedName>
</protein>
<dbReference type="RefSeq" id="WP_202989770.1">
    <property type="nucleotide sequence ID" value="NZ_JAENHO010000001.1"/>
</dbReference>
<gene>
    <name evidence="1" type="ORF">JKJ07_03740</name>
</gene>
<name>A0ABS1VFY7_9ACTN</name>
<keyword evidence="2" id="KW-1185">Reference proteome</keyword>
<reference evidence="1 2" key="1">
    <citation type="submission" date="2021-01" db="EMBL/GenBank/DDBJ databases">
        <title>Actinoplanes sp. nov. LDG1-01 isolated from lichen.</title>
        <authorList>
            <person name="Saeng-In P."/>
            <person name="Phongsopitanun W."/>
            <person name="Kanchanasin P."/>
            <person name="Yuki M."/>
            <person name="Kudo T."/>
            <person name="Ohkuma M."/>
            <person name="Tanasupawat S."/>
        </authorList>
    </citation>
    <scope>NUCLEOTIDE SEQUENCE [LARGE SCALE GENOMIC DNA]</scope>
    <source>
        <strain evidence="1 2">LDG1-01</strain>
    </source>
</reference>
<organism evidence="1 2">
    <name type="scientific">Paractinoplanes lichenicola</name>
    <dbReference type="NCBI Taxonomy" id="2802976"/>
    <lineage>
        <taxon>Bacteria</taxon>
        <taxon>Bacillati</taxon>
        <taxon>Actinomycetota</taxon>
        <taxon>Actinomycetes</taxon>
        <taxon>Micromonosporales</taxon>
        <taxon>Micromonosporaceae</taxon>
        <taxon>Paractinoplanes</taxon>
    </lineage>
</organism>
<dbReference type="PANTHER" id="PTHR33361">
    <property type="entry name" value="GLR0591 PROTEIN"/>
    <property type="match status" value="1"/>
</dbReference>
<comment type="caution">
    <text evidence="1">The sequence shown here is derived from an EMBL/GenBank/DDBJ whole genome shotgun (WGS) entry which is preliminary data.</text>
</comment>
<evidence type="ECO:0000313" key="2">
    <source>
        <dbReference type="Proteomes" id="UP000598996"/>
    </source>
</evidence>
<dbReference type="EMBL" id="JAENHO010000001">
    <property type="protein sequence ID" value="MBL7253416.1"/>
    <property type="molecule type" value="Genomic_DNA"/>
</dbReference>
<accession>A0ABS1VFY7</accession>
<evidence type="ECO:0000313" key="1">
    <source>
        <dbReference type="EMBL" id="MBL7253416.1"/>
    </source>
</evidence>
<sequence length="536" mass="58885">MTQIFDLCDEYVRRAAELDPVDAGFLGVSVPEPGGAATDFGPDGHAARHELITSTLTRLAGLTPESPDDRLAAEHLRERLEAQRAWHEIGEPLRMVRVPFGLVNKLRVSTELLPRRNESDWRYLAARLAAVPGMLTGLRQSLTLGLSRGLPAARRQALALAGQAEDTVGAHDRLLAEHGDGPLAGELASAAAAAYRSYQDLARYLREDYAPKAAGADGVGAERYRVEARLSLGMALDAEEAYHWGWDELARIEAEMAAEAQQVKAGATVDEAIEILDATGSVDGEDAYLAWLLAKHEQTMNDLDGAHFDIPPPLRALAVRLARDSSSGSPYYTEPSEDLSRPGGTWWPVAGRRRFAVWNELTAVFHEGIPGHHLQIGAMRLAGDRVSRFTRVYAVDGYTEGWGLYAERLADELGWFTEPGSRLGMLIGAARRAARVVIDIGAHLDLPLPDGSRWTFDTARDVLRDRARTADRRLTPEVLRYFGWPAQAISYKLGERAWLAARETASRRPGFDLKRWHTKALDLGPMGLDRLAAELG</sequence>
<dbReference type="PANTHER" id="PTHR33361:SF2">
    <property type="entry name" value="DUF885 DOMAIN-CONTAINING PROTEIN"/>
    <property type="match status" value="1"/>
</dbReference>
<dbReference type="Pfam" id="PF05960">
    <property type="entry name" value="DUF885"/>
    <property type="match status" value="1"/>
</dbReference>
<proteinExistence type="predicted"/>
<dbReference type="Proteomes" id="UP000598996">
    <property type="component" value="Unassembled WGS sequence"/>
</dbReference>
<dbReference type="InterPro" id="IPR010281">
    <property type="entry name" value="DUF885"/>
</dbReference>